<proteinExistence type="predicted"/>
<evidence type="ECO:0000313" key="1">
    <source>
        <dbReference type="EMBL" id="HIZ07774.1"/>
    </source>
</evidence>
<protein>
    <submittedName>
        <fullName evidence="1">Uncharacterized protein</fullName>
    </submittedName>
</protein>
<dbReference type="EMBL" id="DXCH01000209">
    <property type="protein sequence ID" value="HIZ07774.1"/>
    <property type="molecule type" value="Genomic_DNA"/>
</dbReference>
<accession>A0A9D2D3E7</accession>
<sequence length="153" mass="18033">MGLKIIHEQGVYMDCTPMHGKWCDIDLQGKDVGYAQVGIISSGKDYILFQYKDKRGLAPKRYIKQLREVKMTPWKLKRQQPLVVEPWDDSKNPFEWFLGKKCNIHVHQTRLFEASPGFFKAEILYVGQNIIRFRENSQEYNLEQRMVCGIMEC</sequence>
<comment type="caution">
    <text evidence="1">The sequence shown here is derived from an EMBL/GenBank/DDBJ whole genome shotgun (WGS) entry which is preliminary data.</text>
</comment>
<gene>
    <name evidence="1" type="ORF">IAA08_07565</name>
</gene>
<reference evidence="1" key="2">
    <citation type="submission" date="2021-04" db="EMBL/GenBank/DDBJ databases">
        <authorList>
            <person name="Gilroy R."/>
        </authorList>
    </citation>
    <scope>NUCLEOTIDE SEQUENCE</scope>
    <source>
        <strain evidence="1">CHK192-9172</strain>
    </source>
</reference>
<evidence type="ECO:0000313" key="2">
    <source>
        <dbReference type="Proteomes" id="UP000824024"/>
    </source>
</evidence>
<name>A0A9D2D3E7_9FIRM</name>
<reference evidence="1" key="1">
    <citation type="journal article" date="2021" name="PeerJ">
        <title>Extensive microbial diversity within the chicken gut microbiome revealed by metagenomics and culture.</title>
        <authorList>
            <person name="Gilroy R."/>
            <person name="Ravi A."/>
            <person name="Getino M."/>
            <person name="Pursley I."/>
            <person name="Horton D.L."/>
            <person name="Alikhan N.F."/>
            <person name="Baker D."/>
            <person name="Gharbi K."/>
            <person name="Hall N."/>
            <person name="Watson M."/>
            <person name="Adriaenssens E.M."/>
            <person name="Foster-Nyarko E."/>
            <person name="Jarju S."/>
            <person name="Secka A."/>
            <person name="Antonio M."/>
            <person name="Oren A."/>
            <person name="Chaudhuri R.R."/>
            <person name="La Ragione R."/>
            <person name="Hildebrand F."/>
            <person name="Pallen M.J."/>
        </authorList>
    </citation>
    <scope>NUCLEOTIDE SEQUENCE</scope>
    <source>
        <strain evidence="1">CHK192-9172</strain>
    </source>
</reference>
<dbReference type="AlphaFoldDB" id="A0A9D2D3E7"/>
<organism evidence="1 2">
    <name type="scientific">Candidatus Eubacterium avistercoris</name>
    <dbReference type="NCBI Taxonomy" id="2838567"/>
    <lineage>
        <taxon>Bacteria</taxon>
        <taxon>Bacillati</taxon>
        <taxon>Bacillota</taxon>
        <taxon>Clostridia</taxon>
        <taxon>Eubacteriales</taxon>
        <taxon>Eubacteriaceae</taxon>
        <taxon>Eubacterium</taxon>
    </lineage>
</organism>
<dbReference type="Proteomes" id="UP000824024">
    <property type="component" value="Unassembled WGS sequence"/>
</dbReference>